<evidence type="ECO:0000313" key="1">
    <source>
        <dbReference type="EMBL" id="KAJ3813867.1"/>
    </source>
</evidence>
<evidence type="ECO:0000313" key="2">
    <source>
        <dbReference type="Proteomes" id="UP001163835"/>
    </source>
</evidence>
<reference evidence="1" key="1">
    <citation type="submission" date="2022-09" db="EMBL/GenBank/DDBJ databases">
        <title>A Global Phylogenomic Analysis of the Shiitake Genus Lentinula.</title>
        <authorList>
            <consortium name="DOE Joint Genome Institute"/>
            <person name="Sierra-Patev S."/>
            <person name="Min B."/>
            <person name="Naranjo-Ortiz M."/>
            <person name="Looney B."/>
            <person name="Konkel Z."/>
            <person name="Slot J.C."/>
            <person name="Sakamoto Y."/>
            <person name="Steenwyk J.L."/>
            <person name="Rokas A."/>
            <person name="Carro J."/>
            <person name="Camarero S."/>
            <person name="Ferreira P."/>
            <person name="Molpeceres G."/>
            <person name="Ruiz-Duenas F.J."/>
            <person name="Serrano A."/>
            <person name="Henrissat B."/>
            <person name="Drula E."/>
            <person name="Hughes K.W."/>
            <person name="Mata J.L."/>
            <person name="Ishikawa N.K."/>
            <person name="Vargas-Isla R."/>
            <person name="Ushijima S."/>
            <person name="Smith C.A."/>
            <person name="Ahrendt S."/>
            <person name="Andreopoulos W."/>
            <person name="He G."/>
            <person name="Labutti K."/>
            <person name="Lipzen A."/>
            <person name="Ng V."/>
            <person name="Riley R."/>
            <person name="Sandor L."/>
            <person name="Barry K."/>
            <person name="Martinez A.T."/>
            <person name="Xiao Y."/>
            <person name="Gibbons J.G."/>
            <person name="Terashima K."/>
            <person name="Grigoriev I.V."/>
            <person name="Hibbett D.S."/>
        </authorList>
    </citation>
    <scope>NUCLEOTIDE SEQUENCE</scope>
    <source>
        <strain evidence="1">TMI1499</strain>
    </source>
</reference>
<comment type="caution">
    <text evidence="1">The sequence shown here is derived from an EMBL/GenBank/DDBJ whole genome shotgun (WGS) entry which is preliminary data.</text>
</comment>
<sequence>MLIASYSQIHYRIQNVRGFSLSELHPSLMQSPSSFLNLEFLVALDQGGLVPSPLLRPIRVYLGQETHRTEVSTVETVRHWLNFFSVFCIMLDANMYTLNFNDTTLARVTALQILNVSHEERGSSVISSPDTVQIRLERHQARPVNSPLPGFSVLQIKSAVKRKKILAPRIFIYSLLMEDNLVTVTFRELFSGNLDFQRFRNLVRHSVVIFIFVNERRRPPPASIPARLTPEADEDSSVPEMVNGPKTSQITARRARTFLRY</sequence>
<gene>
    <name evidence="1" type="ORF">F5876DRAFT_62803</name>
</gene>
<dbReference type="EMBL" id="MU794982">
    <property type="protein sequence ID" value="KAJ3813867.1"/>
    <property type="molecule type" value="Genomic_DNA"/>
</dbReference>
<keyword evidence="2" id="KW-1185">Reference proteome</keyword>
<dbReference type="Proteomes" id="UP001163835">
    <property type="component" value="Unassembled WGS sequence"/>
</dbReference>
<protein>
    <submittedName>
        <fullName evidence="1">Uncharacterized protein</fullName>
    </submittedName>
</protein>
<organism evidence="1 2">
    <name type="scientific">Lentinula aff. lateritia</name>
    <dbReference type="NCBI Taxonomy" id="2804960"/>
    <lineage>
        <taxon>Eukaryota</taxon>
        <taxon>Fungi</taxon>
        <taxon>Dikarya</taxon>
        <taxon>Basidiomycota</taxon>
        <taxon>Agaricomycotina</taxon>
        <taxon>Agaricomycetes</taxon>
        <taxon>Agaricomycetidae</taxon>
        <taxon>Agaricales</taxon>
        <taxon>Marasmiineae</taxon>
        <taxon>Omphalotaceae</taxon>
        <taxon>Lentinula</taxon>
    </lineage>
</organism>
<name>A0ACC1U9S4_9AGAR</name>
<proteinExistence type="predicted"/>
<accession>A0ACC1U9S4</accession>